<dbReference type="Gene3D" id="2.60.40.10">
    <property type="entry name" value="Immunoglobulins"/>
    <property type="match status" value="2"/>
</dbReference>
<keyword evidence="2" id="KW-0732">Signal</keyword>
<evidence type="ECO:0000256" key="1">
    <source>
        <dbReference type="SAM" id="MobiDB-lite"/>
    </source>
</evidence>
<dbReference type="InterPro" id="IPR006644">
    <property type="entry name" value="Cadg"/>
</dbReference>
<dbReference type="EMBL" id="WELI01000003">
    <property type="protein sequence ID" value="KAB7730985.1"/>
    <property type="molecule type" value="Genomic_DNA"/>
</dbReference>
<dbReference type="GO" id="GO:0005509">
    <property type="term" value="F:calcium ion binding"/>
    <property type="evidence" value="ECO:0007669"/>
    <property type="project" value="InterPro"/>
</dbReference>
<accession>A0A7J5U009</accession>
<evidence type="ECO:0000259" key="3">
    <source>
        <dbReference type="PROSITE" id="PS50093"/>
    </source>
</evidence>
<dbReference type="InterPro" id="IPR013783">
    <property type="entry name" value="Ig-like_fold"/>
</dbReference>
<protein>
    <submittedName>
        <fullName evidence="4">T9SS type A sorting domain-containing protein</fullName>
    </submittedName>
</protein>
<evidence type="ECO:0000313" key="4">
    <source>
        <dbReference type="EMBL" id="KAB7730985.1"/>
    </source>
</evidence>
<proteinExistence type="predicted"/>
<feature type="signal peptide" evidence="2">
    <location>
        <begin position="1"/>
        <end position="47"/>
    </location>
</feature>
<gene>
    <name evidence="4" type="ORF">F5984_09140</name>
</gene>
<dbReference type="InterPro" id="IPR022409">
    <property type="entry name" value="PKD/Chitinase_dom"/>
</dbReference>
<dbReference type="PROSITE" id="PS50093">
    <property type="entry name" value="PKD"/>
    <property type="match status" value="1"/>
</dbReference>
<feature type="chain" id="PRO_5029599517" evidence="2">
    <location>
        <begin position="48"/>
        <end position="1656"/>
    </location>
</feature>
<sequence>MSKLLLSEPIQVRFGPHLKSPIPIQLCKFLLAFLVALLISTTQQANAQQCTTNGGNWSSATSWTCTGATAPPSGTFTGSINVLGTLTLDINVSISGSTSINIGNSGTLQIDPNRTLTLSNNSSIINLFGTGNVVGGGSANSSITIGSSPTVWTYNAFNNTPVSGPIMFTNTGYIALPSLTLSVGNSNPSVCVGGTSNLSVSPAGGTAPYSYTWSAPAGGSLSSTSSAAVLATITAAGTQTFTVTVADNFGRRGTSTVNVTGVSTPTATLAASGPITCTQPTATLTATGGTSYTLSNGQTNTTGIFSVNTGGSYTVTVANATGCTATASTNVTVDNTPPTATLAASGPITCAQPTATLTATGGASYKLSDGQTNTTGIFTVATGGAFSVTVTAANGCTATASTNVSVDNTAPTATLAASGTITCAQPSATLTATGGTSYKLSDGQTNTTGIFTVNAGGAFSVTVTAANGCTATASTNVSSDSTVPTATLAASGTITCAQPTATLTATGGTSYKLSDGQTNTTGIFTVATGGAYSVTVTAANGCTATASTNVSVDNTAPIATLAASGPITCAQTTATLTATGGANYKLSDGQTNTTGIFTVGTGGAFSVTVTAANGCTATASATINVDNTAPTATLAASGTITCAQPTATLTATGGTGYKLSDGQTNTTGIFTVGTAGAFSVTVTAANGCTATASANLESDNTTPTATLAASGIITCTQPSITLTATGGTSYTLSDGQINTNGIFTVNVAGAYSVTVSNTNGCKATSSVTVSSDNTPPTATLAASGTITCAQPTATLTATGGIGYKLSDGQTNTTGIFTVATGGAYSVTVTAANGCTATASTNMSVDNTPPTATLAASGTITCDQPTATLTATGGTSYKLSDGQTNTTGIFTVGTGGAFSVTVTAANGCTASASTNVSSDNSTPTATLTANGIITCAQPTVTLTATGGTRFILSDGQTNTTGTFVVSTVGPCSVTVLSANGCKAVASTNVSSDNSTPTATLAVGGTLTCSQTTVTLTATGGTNYTLSNGQTNTTGIFTVNAAGPYSVTVSNANGCTATASATVSSDNSVPTASINAQPGTSVTVGQSVTLTASGAANYTWSTGATTASINPPTSATGSTTYSVTGVSANGCSASATVTITVTSPVAPPVSSTCGSPANTIGQPFALVAPTYNCQTGLIQFNTVGGDGSPITYAAIGITSPTSSCTDLVDTQVAEDIRNGRPNVQPFTIFATQNGVTVSYTWNALAACAGGSTGNTAPFVVNPVTPQTAVVGSAFSLNVGSVFSDAQTPTQLVLSAGNLPAGLSLAGTTISGTPSASGVSTVTLIATDPGNLATSTSFQITVSAATSGTTTTPPSGSALTLLTPTYDCATGAITFNTAGGDGTTITYSAVGVQRSSATNNTGVVEAGLRADPKPLNITATQSGVTVSITFDFGAFCANPGSGTTPPGSGTTTPGSGTTTPGTATCGSSASTIGQTLQITGVTDVNCQTGTFRILTSGGDGSAINYQNIIGLSNTDPNNCVRMVDNPEQLRAINTATSDISPFQLRVTQGATTSNTFTFNFKGFCTGTARIANEGAADLNVTVLGNPTAQDFVEIEVRGAGNQPVQFAVLSIGGRLVHQVSAQSSQPVIRQRVELGSTPGIYLLQLSTPTQSKTVKIVKQ</sequence>
<dbReference type="SUPFAM" id="SSF49313">
    <property type="entry name" value="Cadherin-like"/>
    <property type="match status" value="1"/>
</dbReference>
<dbReference type="RefSeq" id="WP_152123974.1">
    <property type="nucleotide sequence ID" value="NZ_WELI01000003.1"/>
</dbReference>
<dbReference type="InterPro" id="IPR026444">
    <property type="entry name" value="Secre_tail"/>
</dbReference>
<comment type="caution">
    <text evidence="4">The sequence shown here is derived from an EMBL/GenBank/DDBJ whole genome shotgun (WGS) entry which is preliminary data.</text>
</comment>
<keyword evidence="5" id="KW-1185">Reference proteome</keyword>
<dbReference type="GO" id="GO:0016020">
    <property type="term" value="C:membrane"/>
    <property type="evidence" value="ECO:0007669"/>
    <property type="project" value="InterPro"/>
</dbReference>
<organism evidence="4 5">
    <name type="scientific">Rudanella paleaurantiibacter</name>
    <dbReference type="NCBI Taxonomy" id="2614655"/>
    <lineage>
        <taxon>Bacteria</taxon>
        <taxon>Pseudomonadati</taxon>
        <taxon>Bacteroidota</taxon>
        <taxon>Cytophagia</taxon>
        <taxon>Cytophagales</taxon>
        <taxon>Cytophagaceae</taxon>
        <taxon>Rudanella</taxon>
    </lineage>
</organism>
<dbReference type="InterPro" id="IPR015919">
    <property type="entry name" value="Cadherin-like_sf"/>
</dbReference>
<name>A0A7J5U009_9BACT</name>
<reference evidence="4 5" key="1">
    <citation type="submission" date="2019-10" db="EMBL/GenBank/DDBJ databases">
        <title>Rudanella paleaurantiibacter sp. nov., isolated from sludge.</title>
        <authorList>
            <person name="Xu S.Q."/>
        </authorList>
    </citation>
    <scope>NUCLEOTIDE SEQUENCE [LARGE SCALE GENOMIC DNA]</scope>
    <source>
        <strain evidence="4 5">HX-22-17</strain>
    </source>
</reference>
<evidence type="ECO:0000256" key="2">
    <source>
        <dbReference type="SAM" id="SignalP"/>
    </source>
</evidence>
<dbReference type="SMART" id="SM00736">
    <property type="entry name" value="CADG"/>
    <property type="match status" value="1"/>
</dbReference>
<dbReference type="Proteomes" id="UP000488299">
    <property type="component" value="Unassembled WGS sequence"/>
</dbReference>
<dbReference type="SMART" id="SM00089">
    <property type="entry name" value="PKD"/>
    <property type="match status" value="10"/>
</dbReference>
<feature type="region of interest" description="Disordered" evidence="1">
    <location>
        <begin position="1438"/>
        <end position="1458"/>
    </location>
</feature>
<feature type="domain" description="PKD" evidence="3">
    <location>
        <begin position="208"/>
        <end position="260"/>
    </location>
</feature>
<evidence type="ECO:0000313" key="5">
    <source>
        <dbReference type="Proteomes" id="UP000488299"/>
    </source>
</evidence>
<dbReference type="InterPro" id="IPR000601">
    <property type="entry name" value="PKD_dom"/>
</dbReference>
<dbReference type="NCBIfam" id="TIGR04183">
    <property type="entry name" value="Por_Secre_tail"/>
    <property type="match status" value="1"/>
</dbReference>